<dbReference type="Pfam" id="PF00400">
    <property type="entry name" value="WD40"/>
    <property type="match status" value="1"/>
</dbReference>
<dbReference type="PROSITE" id="PS50082">
    <property type="entry name" value="WD_REPEATS_2"/>
    <property type="match status" value="1"/>
</dbReference>
<evidence type="ECO:0000256" key="2">
    <source>
        <dbReference type="SAM" id="MobiDB-lite"/>
    </source>
</evidence>
<dbReference type="SUPFAM" id="SSF50978">
    <property type="entry name" value="WD40 repeat-like"/>
    <property type="match status" value="1"/>
</dbReference>
<dbReference type="OrthoDB" id="20669at2759"/>
<dbReference type="InterPro" id="IPR015943">
    <property type="entry name" value="WD40/YVTN_repeat-like_dom_sf"/>
</dbReference>
<evidence type="ECO:0000313" key="4">
    <source>
        <dbReference type="Proteomes" id="UP000070544"/>
    </source>
</evidence>
<dbReference type="InterPro" id="IPR036322">
    <property type="entry name" value="WD40_repeat_dom_sf"/>
</dbReference>
<dbReference type="InterPro" id="IPR001680">
    <property type="entry name" value="WD40_rpt"/>
</dbReference>
<proteinExistence type="predicted"/>
<feature type="repeat" description="WD" evidence="1">
    <location>
        <begin position="350"/>
        <end position="384"/>
    </location>
</feature>
<feature type="compositionally biased region" description="Basic and acidic residues" evidence="2">
    <location>
        <begin position="243"/>
        <end position="253"/>
    </location>
</feature>
<dbReference type="AlphaFoldDB" id="A0A139AEJ4"/>
<keyword evidence="4" id="KW-1185">Reference proteome</keyword>
<sequence>MSDDSSDDENFYERYFGRDDLDDLDDDSEMNHFRKPLREVTDVDVDVFGLDIQAIDWSQLPWTRTEFRNTRIQGFQNYRNVELDPVQEALFQQSARSPLSRTPAAFYHFQHTRLRDHPAISHFQLRNLVCATSKNDVFFASPTTVRHITPHTQHASRPVIDLTESGRTAFRISTMCAANVVGVGVAIAGGFSGEFALRRWSGGGGIEDQGSVGNGDHCGDLEEDEWSMDAGESGTPPKRRKTVRDATKDRSATPEDSQITTGYFNRDVNGIINSITVDQSRSGAPTAYVSSNDNAARLVDLHALKVVSRLQLPWCVNYTARDPVTGLVCVVGDAQEAWVVDEGGKVVSLLRGHVDFSFACAWNPTGTLLATGNQDRTARIYDTRILPPTTSTESTPTVATLGTRMGAVRSLRFSSDGRVLAVAEPADFVQVWECGGRWRGQEIDFFGEIAGISFAPDASSLFIGNSDNTYGGILEFSRTPLSLNSDHSLFVRGERTLLPLDGDFGVTGTKERTNSAGSWGESPPMGSSAGVDAMAVGRGPSRARPYWYVKGA</sequence>
<dbReference type="PANTHER" id="PTHR43991">
    <property type="entry name" value="WD REPEAT PROTEIN (AFU_ORTHOLOGUE AFUA_8G05640)-RELATED"/>
    <property type="match status" value="1"/>
</dbReference>
<keyword evidence="1" id="KW-0853">WD repeat</keyword>
<protein>
    <submittedName>
        <fullName evidence="3">YVTN repeat-like/Quino protein amine dehydrogenase</fullName>
    </submittedName>
</protein>
<organism evidence="3 4">
    <name type="scientific">Gonapodya prolifera (strain JEL478)</name>
    <name type="common">Monoblepharis prolifera</name>
    <dbReference type="NCBI Taxonomy" id="1344416"/>
    <lineage>
        <taxon>Eukaryota</taxon>
        <taxon>Fungi</taxon>
        <taxon>Fungi incertae sedis</taxon>
        <taxon>Chytridiomycota</taxon>
        <taxon>Chytridiomycota incertae sedis</taxon>
        <taxon>Monoblepharidomycetes</taxon>
        <taxon>Monoblepharidales</taxon>
        <taxon>Gonapodyaceae</taxon>
        <taxon>Gonapodya</taxon>
    </lineage>
</organism>
<feature type="region of interest" description="Disordered" evidence="2">
    <location>
        <begin position="510"/>
        <end position="530"/>
    </location>
</feature>
<dbReference type="Proteomes" id="UP000070544">
    <property type="component" value="Unassembled WGS sequence"/>
</dbReference>
<dbReference type="EMBL" id="KQ965763">
    <property type="protein sequence ID" value="KXS15246.1"/>
    <property type="molecule type" value="Genomic_DNA"/>
</dbReference>
<accession>A0A139AEJ4</accession>
<evidence type="ECO:0000256" key="1">
    <source>
        <dbReference type="PROSITE-ProRule" id="PRU00221"/>
    </source>
</evidence>
<dbReference type="PROSITE" id="PS50294">
    <property type="entry name" value="WD_REPEATS_REGION"/>
    <property type="match status" value="1"/>
</dbReference>
<gene>
    <name evidence="3" type="ORF">M427DRAFT_56875</name>
</gene>
<dbReference type="PANTHER" id="PTHR43991:SF12">
    <property type="entry name" value="WD REPEAT PROTEIN (AFU_ORTHOLOGUE AFUA_8G05640)"/>
    <property type="match status" value="1"/>
</dbReference>
<dbReference type="STRING" id="1344416.A0A139AEJ4"/>
<dbReference type="Gene3D" id="2.130.10.10">
    <property type="entry name" value="YVTN repeat-like/Quinoprotein amine dehydrogenase"/>
    <property type="match status" value="1"/>
</dbReference>
<evidence type="ECO:0000313" key="3">
    <source>
        <dbReference type="EMBL" id="KXS15246.1"/>
    </source>
</evidence>
<feature type="region of interest" description="Disordered" evidence="2">
    <location>
        <begin position="206"/>
        <end position="258"/>
    </location>
</feature>
<reference evidence="3 4" key="1">
    <citation type="journal article" date="2015" name="Genome Biol. Evol.">
        <title>Phylogenomic analyses indicate that early fungi evolved digesting cell walls of algal ancestors of land plants.</title>
        <authorList>
            <person name="Chang Y."/>
            <person name="Wang S."/>
            <person name="Sekimoto S."/>
            <person name="Aerts A.L."/>
            <person name="Choi C."/>
            <person name="Clum A."/>
            <person name="LaButti K.M."/>
            <person name="Lindquist E.A."/>
            <person name="Yee Ngan C."/>
            <person name="Ohm R.A."/>
            <person name="Salamov A.A."/>
            <person name="Grigoriev I.V."/>
            <person name="Spatafora J.W."/>
            <person name="Berbee M.L."/>
        </authorList>
    </citation>
    <scope>NUCLEOTIDE SEQUENCE [LARGE SCALE GENOMIC DNA]</scope>
    <source>
        <strain evidence="3 4">JEL478</strain>
    </source>
</reference>
<dbReference type="SMART" id="SM00320">
    <property type="entry name" value="WD40"/>
    <property type="match status" value="2"/>
</dbReference>
<name>A0A139AEJ4_GONPJ</name>